<dbReference type="AlphaFoldDB" id="A0A9X3S233"/>
<protein>
    <submittedName>
        <fullName evidence="2">Uncharacterized protein</fullName>
    </submittedName>
</protein>
<dbReference type="EMBL" id="JAPDOD010000022">
    <property type="protein sequence ID" value="MDA0163079.1"/>
    <property type="molecule type" value="Genomic_DNA"/>
</dbReference>
<evidence type="ECO:0000256" key="1">
    <source>
        <dbReference type="SAM" id="MobiDB-lite"/>
    </source>
</evidence>
<keyword evidence="3" id="KW-1185">Reference proteome</keyword>
<organism evidence="2 3">
    <name type="scientific">Solirubrobacter ginsenosidimutans</name>
    <dbReference type="NCBI Taxonomy" id="490573"/>
    <lineage>
        <taxon>Bacteria</taxon>
        <taxon>Bacillati</taxon>
        <taxon>Actinomycetota</taxon>
        <taxon>Thermoleophilia</taxon>
        <taxon>Solirubrobacterales</taxon>
        <taxon>Solirubrobacteraceae</taxon>
        <taxon>Solirubrobacter</taxon>
    </lineage>
</organism>
<dbReference type="Proteomes" id="UP001149140">
    <property type="component" value="Unassembled WGS sequence"/>
</dbReference>
<proteinExistence type="predicted"/>
<name>A0A9X3S233_9ACTN</name>
<evidence type="ECO:0000313" key="2">
    <source>
        <dbReference type="EMBL" id="MDA0163079.1"/>
    </source>
</evidence>
<sequence>MIAAQADDSAPRAQAAQQGGVSITPATVEATAKRGSVGTFTVKNTTKDTLRVTVTVRPWSQNRSTAQVALNKRANLSPYVVGSPASFNLAPGSRSVKLNMKRLTASGSLYGGIQVFAKQKKPKATNGIVPQWDIVGRLRLNPSSKRPNLRVGATDVVGGGSNKSLILAVRNIGNTLDPVGGTVKITGPTARNATIPQVSIVPGQVVYLKGGALRGMKGGNYTATWSITQGTKRFTAKRTFKL</sequence>
<gene>
    <name evidence="2" type="ORF">OM076_22590</name>
</gene>
<accession>A0A9X3S233</accession>
<comment type="caution">
    <text evidence="2">The sequence shown here is derived from an EMBL/GenBank/DDBJ whole genome shotgun (WGS) entry which is preliminary data.</text>
</comment>
<evidence type="ECO:0000313" key="3">
    <source>
        <dbReference type="Proteomes" id="UP001149140"/>
    </source>
</evidence>
<reference evidence="2" key="1">
    <citation type="submission" date="2022-10" db="EMBL/GenBank/DDBJ databases">
        <title>The WGS of Solirubrobacter ginsenosidimutans DSM 21036.</title>
        <authorList>
            <person name="Jiang Z."/>
        </authorList>
    </citation>
    <scope>NUCLEOTIDE SEQUENCE</scope>
    <source>
        <strain evidence="2">DSM 21036</strain>
    </source>
</reference>
<feature type="region of interest" description="Disordered" evidence="1">
    <location>
        <begin position="1"/>
        <end position="21"/>
    </location>
</feature>